<dbReference type="EC" id="3.5.1.9" evidence="4"/>
<comment type="cofactor">
    <cofactor evidence="1">
        <name>Zn(2+)</name>
        <dbReference type="ChEBI" id="CHEBI:29105"/>
    </cofactor>
</comment>
<dbReference type="Pfam" id="PF04199">
    <property type="entry name" value="Cyclase"/>
    <property type="match status" value="1"/>
</dbReference>
<proteinExistence type="predicted"/>
<dbReference type="FunFam" id="3.50.30.50:FF:000001">
    <property type="entry name" value="Kynurenine formamidase"/>
    <property type="match status" value="1"/>
</dbReference>
<protein>
    <recommendedName>
        <fullName evidence="5">Kynurenine formamidase</fullName>
        <ecNumber evidence="4">3.5.1.9</ecNumber>
    </recommendedName>
</protein>
<evidence type="ECO:0000256" key="1">
    <source>
        <dbReference type="ARBA" id="ARBA00001947"/>
    </source>
</evidence>
<dbReference type="GO" id="GO:0004061">
    <property type="term" value="F:arylformamidase activity"/>
    <property type="evidence" value="ECO:0007669"/>
    <property type="project" value="UniProtKB-EC"/>
</dbReference>
<dbReference type="SUPFAM" id="SSF102198">
    <property type="entry name" value="Putative cyclase"/>
    <property type="match status" value="1"/>
</dbReference>
<evidence type="ECO:0000256" key="6">
    <source>
        <dbReference type="ARBA" id="ARBA00022723"/>
    </source>
</evidence>
<comment type="pathway">
    <text evidence="11">Amino-acid degradation; L-tryptophan degradation via kynurenine pathway; L-kynurenine from L-tryptophan: step 2/2.</text>
</comment>
<dbReference type="EMBL" id="FPBV01000001">
    <property type="protein sequence ID" value="SFU35344.1"/>
    <property type="molecule type" value="Genomic_DNA"/>
</dbReference>
<evidence type="ECO:0000256" key="7">
    <source>
        <dbReference type="ARBA" id="ARBA00022801"/>
    </source>
</evidence>
<dbReference type="Gene3D" id="3.50.30.50">
    <property type="entry name" value="Putative cyclase"/>
    <property type="match status" value="1"/>
</dbReference>
<name>A0A1I7FGT0_9BACL</name>
<dbReference type="GO" id="GO:0046872">
    <property type="term" value="F:metal ion binding"/>
    <property type="evidence" value="ECO:0007669"/>
    <property type="project" value="UniProtKB-KW"/>
</dbReference>
<dbReference type="GO" id="GO:0019441">
    <property type="term" value="P:L-tryptophan catabolic process to kynurenine"/>
    <property type="evidence" value="ECO:0007669"/>
    <property type="project" value="InterPro"/>
</dbReference>
<evidence type="ECO:0000256" key="11">
    <source>
        <dbReference type="ARBA" id="ARBA00060547"/>
    </source>
</evidence>
<dbReference type="RefSeq" id="WP_074948756.1">
    <property type="nucleotide sequence ID" value="NZ_FPBV01000001.1"/>
</dbReference>
<evidence type="ECO:0000256" key="3">
    <source>
        <dbReference type="ARBA" id="ARBA00011738"/>
    </source>
</evidence>
<dbReference type="PANTHER" id="PTHR31118:SF12">
    <property type="entry name" value="CYCLASE-LIKE PROTEIN 2"/>
    <property type="match status" value="1"/>
</dbReference>
<comment type="function">
    <text evidence="2">Catalyzes the hydrolysis of N-formyl-L-kynurenine to L-kynurenine, the second step in the kynurenine pathway of tryptophan degradation.</text>
</comment>
<evidence type="ECO:0000313" key="13">
    <source>
        <dbReference type="Proteomes" id="UP000183508"/>
    </source>
</evidence>
<evidence type="ECO:0000313" key="12">
    <source>
        <dbReference type="EMBL" id="SFU35344.1"/>
    </source>
</evidence>
<evidence type="ECO:0000256" key="2">
    <source>
        <dbReference type="ARBA" id="ARBA00002204"/>
    </source>
</evidence>
<organism evidence="12 13">
    <name type="scientific">Alicyclobacillus macrosporangiidus</name>
    <dbReference type="NCBI Taxonomy" id="392015"/>
    <lineage>
        <taxon>Bacteria</taxon>
        <taxon>Bacillati</taxon>
        <taxon>Bacillota</taxon>
        <taxon>Bacilli</taxon>
        <taxon>Bacillales</taxon>
        <taxon>Alicyclobacillaceae</taxon>
        <taxon>Alicyclobacillus</taxon>
    </lineage>
</organism>
<keyword evidence="8" id="KW-0862">Zinc</keyword>
<gene>
    <name evidence="12" type="ORF">SAMN05421543_101244</name>
</gene>
<dbReference type="OrthoDB" id="9796085at2"/>
<evidence type="ECO:0000256" key="8">
    <source>
        <dbReference type="ARBA" id="ARBA00022833"/>
    </source>
</evidence>
<comment type="subunit">
    <text evidence="3">Homodimer.</text>
</comment>
<evidence type="ECO:0000256" key="5">
    <source>
        <dbReference type="ARBA" id="ARBA00014889"/>
    </source>
</evidence>
<keyword evidence="6" id="KW-0479">Metal-binding</keyword>
<evidence type="ECO:0000256" key="9">
    <source>
        <dbReference type="ARBA" id="ARBA00023079"/>
    </source>
</evidence>
<comment type="catalytic activity">
    <reaction evidence="10">
        <text>N-formyl-L-kynurenine + H2O = L-kynurenine + formate + H(+)</text>
        <dbReference type="Rhea" id="RHEA:13009"/>
        <dbReference type="ChEBI" id="CHEBI:15377"/>
        <dbReference type="ChEBI" id="CHEBI:15378"/>
        <dbReference type="ChEBI" id="CHEBI:15740"/>
        <dbReference type="ChEBI" id="CHEBI:57959"/>
        <dbReference type="ChEBI" id="CHEBI:58629"/>
        <dbReference type="EC" id="3.5.1.9"/>
    </reaction>
</comment>
<keyword evidence="7" id="KW-0378">Hydrolase</keyword>
<accession>A0A1I7FGT0</accession>
<dbReference type="STRING" id="392015.SAMN05421543_101244"/>
<reference evidence="13" key="1">
    <citation type="submission" date="2016-10" db="EMBL/GenBank/DDBJ databases">
        <authorList>
            <person name="Varghese N."/>
        </authorList>
    </citation>
    <scope>NUCLEOTIDE SEQUENCE [LARGE SCALE GENOMIC DNA]</scope>
    <source>
        <strain evidence="13">DSM 17980</strain>
    </source>
</reference>
<evidence type="ECO:0000256" key="10">
    <source>
        <dbReference type="ARBA" id="ARBA00048496"/>
    </source>
</evidence>
<keyword evidence="9" id="KW-0823">Tryptophan catabolism</keyword>
<dbReference type="eggNOG" id="COG1878">
    <property type="taxonomic scope" value="Bacteria"/>
</dbReference>
<dbReference type="PANTHER" id="PTHR31118">
    <property type="entry name" value="CYCLASE-LIKE PROTEIN 2"/>
    <property type="match status" value="1"/>
</dbReference>
<dbReference type="InterPro" id="IPR037175">
    <property type="entry name" value="KFase_sf"/>
</dbReference>
<evidence type="ECO:0000256" key="4">
    <source>
        <dbReference type="ARBA" id="ARBA00012930"/>
    </source>
</evidence>
<sequence length="217" mass="22989">MPRVIDISAPIYEGMPVYKNKPEKQPSFQVTSDFTTGSAHETRISMDAHTGTHVDAPLHMIPGGATLEAIPLTQWLGPCRVIDLTGVEGGITGADLAPHAIQAGEFILLKTRNSDAEGFDPAFVYLAEDGARFLAEAGVRGVGIDALGIERSQPGHETHKVLFEHGVVILEGLRLTGVKAKSYWLVAAPLRLLGTDAAPARALLLDLEPGESLGAPA</sequence>
<keyword evidence="13" id="KW-1185">Reference proteome</keyword>
<dbReference type="Proteomes" id="UP000183508">
    <property type="component" value="Unassembled WGS sequence"/>
</dbReference>
<dbReference type="InterPro" id="IPR007325">
    <property type="entry name" value="KFase/CYL"/>
</dbReference>
<dbReference type="AlphaFoldDB" id="A0A1I7FGT0"/>